<gene>
    <name evidence="11" type="ORF">Y5S_02392</name>
</gene>
<dbReference type="CDD" id="cd07710">
    <property type="entry name" value="arylsulfatase_Sdsa1-like_MBL-fold"/>
    <property type="match status" value="1"/>
</dbReference>
<dbReference type="InterPro" id="IPR038536">
    <property type="entry name" value="Alkyl/aryl-sulf_dimr_sf"/>
</dbReference>
<evidence type="ECO:0000256" key="6">
    <source>
        <dbReference type="ARBA" id="ARBA00066568"/>
    </source>
</evidence>
<dbReference type="GO" id="GO:0018741">
    <property type="term" value="F:linear primary-alkylsulfatase activity"/>
    <property type="evidence" value="ECO:0007669"/>
    <property type="project" value="UniProtKB-EC"/>
</dbReference>
<dbReference type="Pfam" id="PF14864">
    <property type="entry name" value="Alkyl_sulf_C"/>
    <property type="match status" value="1"/>
</dbReference>
<evidence type="ECO:0000256" key="1">
    <source>
        <dbReference type="ARBA" id="ARBA00001947"/>
    </source>
</evidence>
<dbReference type="GO" id="GO:0018909">
    <property type="term" value="P:dodecyl sulfate metabolic process"/>
    <property type="evidence" value="ECO:0007669"/>
    <property type="project" value="InterPro"/>
</dbReference>
<protein>
    <recommendedName>
        <fullName evidence="7">Linear primary-alkylsulfatase</fullName>
        <ecNumber evidence="6">3.1.6.21</ecNumber>
    </recommendedName>
    <alternativeName>
        <fullName evidence="8">Type III linear primary-alkylsulfatase</fullName>
    </alternativeName>
</protein>
<evidence type="ECO:0000313" key="12">
    <source>
        <dbReference type="Proteomes" id="UP000029444"/>
    </source>
</evidence>
<dbReference type="SMART" id="SM00849">
    <property type="entry name" value="Lactamase_B"/>
    <property type="match status" value="1"/>
</dbReference>
<evidence type="ECO:0000256" key="4">
    <source>
        <dbReference type="ARBA" id="ARBA00022833"/>
    </source>
</evidence>
<name>A0A095SIC5_9GAMM</name>
<evidence type="ECO:0000256" key="5">
    <source>
        <dbReference type="ARBA" id="ARBA00033751"/>
    </source>
</evidence>
<feature type="signal peptide" evidence="9">
    <location>
        <begin position="1"/>
        <end position="18"/>
    </location>
</feature>
<dbReference type="PANTHER" id="PTHR43223">
    <property type="entry name" value="ALKYL/ARYL-SULFATASE"/>
    <property type="match status" value="1"/>
</dbReference>
<dbReference type="Gene3D" id="1.25.40.880">
    <property type="entry name" value="Alkyl sulfatase, dimerisation domain"/>
    <property type="match status" value="1"/>
</dbReference>
<proteinExistence type="inferred from homology"/>
<evidence type="ECO:0000313" key="11">
    <source>
        <dbReference type="EMBL" id="KGD64337.1"/>
    </source>
</evidence>
<dbReference type="AlphaFoldDB" id="A0A095SIC5"/>
<dbReference type="SUPFAM" id="SSF55718">
    <property type="entry name" value="SCP-like"/>
    <property type="match status" value="1"/>
</dbReference>
<dbReference type="FunFam" id="3.60.15.30:FF:000001">
    <property type="entry name" value="Alkyl/aryl-sulfatase BDS1"/>
    <property type="match status" value="1"/>
</dbReference>
<keyword evidence="9" id="KW-0732">Signal</keyword>
<dbReference type="Pfam" id="PF00753">
    <property type="entry name" value="Lactamase_B"/>
    <property type="match status" value="1"/>
</dbReference>
<dbReference type="PATRIC" id="fig|1177154.3.peg.2426"/>
<evidence type="ECO:0000256" key="2">
    <source>
        <dbReference type="ARBA" id="ARBA00022723"/>
    </source>
</evidence>
<evidence type="ECO:0000256" key="8">
    <source>
        <dbReference type="ARBA" id="ARBA00075789"/>
    </source>
</evidence>
<dbReference type="EMBL" id="ARXV01000009">
    <property type="protein sequence ID" value="KGD64337.1"/>
    <property type="molecule type" value="Genomic_DNA"/>
</dbReference>
<dbReference type="PANTHER" id="PTHR43223:SF1">
    <property type="entry name" value="ALKYL_ARYL-SULFATASE BDS1"/>
    <property type="match status" value="1"/>
</dbReference>
<dbReference type="Gene3D" id="3.30.1050.10">
    <property type="entry name" value="SCP2 sterol-binding domain"/>
    <property type="match status" value="1"/>
</dbReference>
<dbReference type="eggNOG" id="COG2015">
    <property type="taxonomic scope" value="Bacteria"/>
</dbReference>
<organism evidence="11 12">
    <name type="scientific">Alcanivorax nanhaiticus</name>
    <dbReference type="NCBI Taxonomy" id="1177154"/>
    <lineage>
        <taxon>Bacteria</taxon>
        <taxon>Pseudomonadati</taxon>
        <taxon>Pseudomonadota</taxon>
        <taxon>Gammaproteobacteria</taxon>
        <taxon>Oceanospirillales</taxon>
        <taxon>Alcanivoracaceae</taxon>
        <taxon>Alcanivorax</taxon>
    </lineage>
</organism>
<comment type="caution">
    <text evidence="11">The sequence shown here is derived from an EMBL/GenBank/DDBJ whole genome shotgun (WGS) entry which is preliminary data.</text>
</comment>
<feature type="domain" description="Metallo-beta-lactamase" evidence="10">
    <location>
        <begin position="143"/>
        <end position="365"/>
    </location>
</feature>
<dbReference type="OrthoDB" id="9815874at2"/>
<dbReference type="GO" id="GO:0046983">
    <property type="term" value="F:protein dimerization activity"/>
    <property type="evidence" value="ECO:0007669"/>
    <property type="project" value="InterPro"/>
</dbReference>
<evidence type="ECO:0000256" key="9">
    <source>
        <dbReference type="SAM" id="SignalP"/>
    </source>
</evidence>
<dbReference type="InterPro" id="IPR029229">
    <property type="entry name" value="Alkyl_sulf_C"/>
</dbReference>
<dbReference type="InterPro" id="IPR036866">
    <property type="entry name" value="RibonucZ/Hydroxyglut_hydro"/>
</dbReference>
<dbReference type="Pfam" id="PF14863">
    <property type="entry name" value="Alkyl_sulf_dimr"/>
    <property type="match status" value="1"/>
</dbReference>
<dbReference type="EC" id="3.1.6.21" evidence="6"/>
<evidence type="ECO:0000256" key="7">
    <source>
        <dbReference type="ARBA" id="ARBA00068034"/>
    </source>
</evidence>
<dbReference type="InterPro" id="IPR052195">
    <property type="entry name" value="Bact_Alkyl/Aryl-Sulfatase"/>
</dbReference>
<dbReference type="Gene3D" id="3.60.15.30">
    <property type="entry name" value="Metallo-beta-lactamase domain"/>
    <property type="match status" value="1"/>
</dbReference>
<dbReference type="InterPro" id="IPR029228">
    <property type="entry name" value="Alkyl_sulf_dimr"/>
</dbReference>
<dbReference type="InterPro" id="IPR036527">
    <property type="entry name" value="SCP2_sterol-bd_dom_sf"/>
</dbReference>
<keyword evidence="2" id="KW-0479">Metal-binding</keyword>
<keyword evidence="4" id="KW-0862">Zinc</keyword>
<dbReference type="InterPro" id="IPR044097">
    <property type="entry name" value="Bds1/SdsA1_MBL-fold"/>
</dbReference>
<accession>A0A095SIC5</accession>
<comment type="cofactor">
    <cofactor evidence="1">
        <name>Zn(2+)</name>
        <dbReference type="ChEBI" id="CHEBI:29105"/>
    </cofactor>
</comment>
<reference evidence="11 12" key="1">
    <citation type="submission" date="2012-09" db="EMBL/GenBank/DDBJ databases">
        <title>Genome Sequence of alkane-degrading Bacterium Alcanivorax sp. 19-m-6.</title>
        <authorList>
            <person name="Lai Q."/>
            <person name="Shao Z."/>
        </authorList>
    </citation>
    <scope>NUCLEOTIDE SEQUENCE [LARGE SCALE GENOMIC DNA]</scope>
    <source>
        <strain evidence="11 12">19-m-6</strain>
    </source>
</reference>
<dbReference type="Proteomes" id="UP000029444">
    <property type="component" value="Unassembled WGS sequence"/>
</dbReference>
<keyword evidence="12" id="KW-1185">Reference proteome</keyword>
<comment type="similarity">
    <text evidence="5">Belongs to the metallo-beta-lactamase superfamily. Type III sulfatase family.</text>
</comment>
<keyword evidence="3" id="KW-0378">Hydrolase</keyword>
<evidence type="ECO:0000259" key="10">
    <source>
        <dbReference type="SMART" id="SM00849"/>
    </source>
</evidence>
<dbReference type="SUPFAM" id="SSF56281">
    <property type="entry name" value="Metallo-hydrolase/oxidoreductase"/>
    <property type="match status" value="1"/>
</dbReference>
<dbReference type="FunFam" id="1.25.40.880:FF:000001">
    <property type="entry name" value="SDS hydrolase SdsA1"/>
    <property type="match status" value="1"/>
</dbReference>
<dbReference type="InterPro" id="IPR001279">
    <property type="entry name" value="Metallo-B-lactamas"/>
</dbReference>
<feature type="chain" id="PRO_5001917712" description="Linear primary-alkylsulfatase" evidence="9">
    <location>
        <begin position="19"/>
        <end position="672"/>
    </location>
</feature>
<evidence type="ECO:0000256" key="3">
    <source>
        <dbReference type="ARBA" id="ARBA00022801"/>
    </source>
</evidence>
<dbReference type="GO" id="GO:0046872">
    <property type="term" value="F:metal ion binding"/>
    <property type="evidence" value="ECO:0007669"/>
    <property type="project" value="UniProtKB-KW"/>
</dbReference>
<dbReference type="PROSITE" id="PS51257">
    <property type="entry name" value="PROKAR_LIPOPROTEIN"/>
    <property type="match status" value="1"/>
</dbReference>
<dbReference type="STRING" id="1177154.Y5S_02392"/>
<dbReference type="RefSeq" id="WP_052041572.1">
    <property type="nucleotide sequence ID" value="NZ_ARXV01000009.1"/>
</dbReference>
<sequence length="672" mass="73641">MKSLWYSGPLLLASLTLASGCNDSSDSANNPADQTTATPAKIETITGAEPATIKANNALHDYLPFDDTSDFANVDKGFIASLDDHIIKNAKGSTAFDLSQYDFIEGDAPDTANPSLWRQSQLNAKHGLFQVTDGLYQIRAFDLANMSFIRGKTGWIIVDPLTANETAAAGLALLREKVEDLPVSAVIFTHSHVDHFGGVKGVLTEEEIASGNVQIVAPEHFFEESVNENLMAGNQMSRRASYMYGNVLDKSPTGTLGSGLGTTTSAGTVSITEPNLTIDHSPQKETVDGIEMVFLHTPGAEAPAELMFYIPSLKALCQAEEINHTLHNLYTLRGAKVRSGLLWSKYIHETIERFGDDVQVSFGSHHWPTWGNEEILTLWTAQRDVYRYIHDQTLRLANHGYNGIEIAEMMQLPDSLQQVWANRGYYGSVSHDVRAQYQLYFGWFDGNPANLHALPPQDSAAKYVEYMGGADNIISKAQKDFDNGEYRWVAMALNHVVFADPDNQQAKNLLANAYTQMGYQAESGPWRNFYLSGAKELRDGVKKVATPDTASPDIINNLSLATLLDYLAVRYNGEKAAELTGTMNLSLTDTGDKVTIYLGNGVLNYTLGKTADDADVSITTTRGTLNQVNLGKTTFSDAIENGDVSIEGDGELLKSFSSSLDSFEFWFNIVTP</sequence>